<organism evidence="4 5">
    <name type="scientific">Helicobacter macacae MIT 99-5501</name>
    <dbReference type="NCBI Taxonomy" id="1357400"/>
    <lineage>
        <taxon>Bacteria</taxon>
        <taxon>Pseudomonadati</taxon>
        <taxon>Campylobacterota</taxon>
        <taxon>Epsilonproteobacteria</taxon>
        <taxon>Campylobacterales</taxon>
        <taxon>Helicobacteraceae</taxon>
        <taxon>Helicobacter</taxon>
    </lineage>
</organism>
<dbReference type="GO" id="GO:0046872">
    <property type="term" value="F:metal ion binding"/>
    <property type="evidence" value="ECO:0007669"/>
    <property type="project" value="UniProtKB-KW"/>
</dbReference>
<evidence type="ECO:0000256" key="2">
    <source>
        <dbReference type="ARBA" id="ARBA00023239"/>
    </source>
</evidence>
<evidence type="ECO:0000256" key="1">
    <source>
        <dbReference type="ARBA" id="ARBA00022723"/>
    </source>
</evidence>
<dbReference type="STRING" id="1357400.HMPREF2086_01412"/>
<evidence type="ECO:0000313" key="4">
    <source>
        <dbReference type="EMBL" id="ETD23606.1"/>
    </source>
</evidence>
<dbReference type="InterPro" id="IPR001303">
    <property type="entry name" value="Aldolase_II/adducin_N"/>
</dbReference>
<accession>V8CA46</accession>
<reference evidence="4 5" key="1">
    <citation type="journal article" date="2014" name="Genome Announc.">
        <title>Draft genome sequences of six enterohepatic helicobacter species isolated from humans and one from rhesus macaques.</title>
        <authorList>
            <person name="Shen Z."/>
            <person name="Sheh A."/>
            <person name="Young S.K."/>
            <person name="Abouelliel A."/>
            <person name="Ward D.V."/>
            <person name="Earl A.M."/>
            <person name="Fox J.G."/>
        </authorList>
    </citation>
    <scope>NUCLEOTIDE SEQUENCE [LARGE SCALE GENOMIC DNA]</scope>
    <source>
        <strain evidence="4 5">MIT 99-5501</strain>
    </source>
</reference>
<dbReference type="PANTHER" id="PTHR22789:SF0">
    <property type="entry name" value="3-OXO-TETRONATE 4-PHOSPHATE DECARBOXYLASE-RELATED"/>
    <property type="match status" value="1"/>
</dbReference>
<dbReference type="AlphaFoldDB" id="V8CA46"/>
<keyword evidence="1" id="KW-0479">Metal-binding</keyword>
<dbReference type="HOGENOM" id="CLU_006033_7_0_7"/>
<keyword evidence="5" id="KW-1185">Reference proteome</keyword>
<dbReference type="Pfam" id="PF00596">
    <property type="entry name" value="Aldolase_II"/>
    <property type="match status" value="1"/>
</dbReference>
<comment type="caution">
    <text evidence="4">The sequence shown here is derived from an EMBL/GenBank/DDBJ whole genome shotgun (WGS) entry which is preliminary data.</text>
</comment>
<dbReference type="OrthoDB" id="5344510at2"/>
<dbReference type="GO" id="GO:0005829">
    <property type="term" value="C:cytosol"/>
    <property type="evidence" value="ECO:0007669"/>
    <property type="project" value="TreeGrafter"/>
</dbReference>
<dbReference type="PATRIC" id="fig|1357400.3.peg.1893"/>
<dbReference type="RefSeq" id="WP_023928153.1">
    <property type="nucleotide sequence ID" value="NZ_KI669454.1"/>
</dbReference>
<dbReference type="PANTHER" id="PTHR22789">
    <property type="entry name" value="FUCULOSE PHOSPHATE ALDOLASE"/>
    <property type="match status" value="1"/>
</dbReference>
<dbReference type="SMART" id="SM01007">
    <property type="entry name" value="Aldolase_II"/>
    <property type="match status" value="1"/>
</dbReference>
<sequence length="209" mass="24128">MNIHIKHTDTELIHRLCKVSSSLFQSGLFGIFYGSISARLSKENFLINRKDALLDSMDLDSFMLLHDKEDYRWKEASLDSYIHASIYRNFLDAQFVICAYTPFASAYSLKRTSLIPNDYLGYKVLGKQCPILDSKDYDTLYERVDTDIVRYFKTHKSNFVIIKGFGIYAYGRDLNAVVKLIATAEHSCKISLFSESINELYTDESQFEV</sequence>
<dbReference type="EMBL" id="AZJI01000005">
    <property type="protein sequence ID" value="ETD23606.1"/>
    <property type="molecule type" value="Genomic_DNA"/>
</dbReference>
<evidence type="ECO:0000259" key="3">
    <source>
        <dbReference type="SMART" id="SM01007"/>
    </source>
</evidence>
<dbReference type="eggNOG" id="COG0235">
    <property type="taxonomic scope" value="Bacteria"/>
</dbReference>
<dbReference type="InterPro" id="IPR036409">
    <property type="entry name" value="Aldolase_II/adducin_N_sf"/>
</dbReference>
<name>V8CA46_9HELI</name>
<dbReference type="NCBIfam" id="NF004492">
    <property type="entry name" value="PRK05834.1"/>
    <property type="match status" value="1"/>
</dbReference>
<keyword evidence="2" id="KW-0456">Lyase</keyword>
<dbReference type="Gene3D" id="3.40.225.10">
    <property type="entry name" value="Class II aldolase/adducin N-terminal domain"/>
    <property type="match status" value="1"/>
</dbReference>
<dbReference type="GO" id="GO:0019323">
    <property type="term" value="P:pentose catabolic process"/>
    <property type="evidence" value="ECO:0007669"/>
    <property type="project" value="TreeGrafter"/>
</dbReference>
<proteinExistence type="predicted"/>
<feature type="domain" description="Class II aldolase/adducin N-terminal" evidence="3">
    <location>
        <begin position="14"/>
        <end position="192"/>
    </location>
</feature>
<dbReference type="Proteomes" id="UP000018731">
    <property type="component" value="Unassembled WGS sequence"/>
</dbReference>
<protein>
    <recommendedName>
        <fullName evidence="3">Class II aldolase/adducin N-terminal domain-containing protein</fullName>
    </recommendedName>
</protein>
<dbReference type="SUPFAM" id="SSF53639">
    <property type="entry name" value="AraD/HMP-PK domain-like"/>
    <property type="match status" value="1"/>
</dbReference>
<dbReference type="GO" id="GO:0016832">
    <property type="term" value="F:aldehyde-lyase activity"/>
    <property type="evidence" value="ECO:0007669"/>
    <property type="project" value="TreeGrafter"/>
</dbReference>
<evidence type="ECO:0000313" key="5">
    <source>
        <dbReference type="Proteomes" id="UP000018731"/>
    </source>
</evidence>
<gene>
    <name evidence="4" type="ORF">HMPREF2086_01412</name>
</gene>
<dbReference type="InterPro" id="IPR050197">
    <property type="entry name" value="Aldolase_class_II_sugar_metab"/>
</dbReference>